<comment type="caution">
    <text evidence="3">The sequence shown here is derived from an EMBL/GenBank/DDBJ whole genome shotgun (WGS) entry which is preliminary data.</text>
</comment>
<dbReference type="OrthoDB" id="154490at2"/>
<evidence type="ECO:0000259" key="2">
    <source>
        <dbReference type="Pfam" id="PF01728"/>
    </source>
</evidence>
<sequence>MSTTENLCLVTAQPEFIDAALAELHALDQSLTDEGEIAPGISLCRVQDVARFMNIVSKTHPTFTRHLAPVQAIVDIDNSEDDLGAIALATVQLPGFAQIERGTHFAVQSRLLQTDKSQGPRAYSGGQINKTLAEALAEETGAIEDIKKPQVIISLLCTMQKGYLGISTAEDNLSAWPGGARHYAQTKEQISRAEFKLLEALEVFGVILPSHGQALDLGAAPGGWTRLLLDAGLQVIAVDPARLDPRLEQRKGLEHYRGYAEDYLEDAVQQGKQYDLIVNDMRMDAREAARLISKAASCLRTEDGFMISVFKLPHAALGIDPFVNLKEALQILRGSYNIVQAHQLFHNRQEITVVAAQPIPQKRRPQPNRPSQGRIQPPQRPYQERRSQTQRSTSTRWVQKPGQPREQGQGIRQSGSTRSQGQQSQRSSYQRRSQSPRPAQPRTTRPEHH</sequence>
<dbReference type="GO" id="GO:0032259">
    <property type="term" value="P:methylation"/>
    <property type="evidence" value="ECO:0007669"/>
    <property type="project" value="InterPro"/>
</dbReference>
<dbReference type="InterPro" id="IPR029063">
    <property type="entry name" value="SAM-dependent_MTases_sf"/>
</dbReference>
<feature type="region of interest" description="Disordered" evidence="1">
    <location>
        <begin position="355"/>
        <end position="449"/>
    </location>
</feature>
<feature type="domain" description="Ribosomal RNA methyltransferase FtsJ" evidence="2">
    <location>
        <begin position="191"/>
        <end position="284"/>
    </location>
</feature>
<dbReference type="GO" id="GO:0008168">
    <property type="term" value="F:methyltransferase activity"/>
    <property type="evidence" value="ECO:0007669"/>
    <property type="project" value="InterPro"/>
</dbReference>
<evidence type="ECO:0000313" key="4">
    <source>
        <dbReference type="Proteomes" id="UP000287171"/>
    </source>
</evidence>
<dbReference type="SUPFAM" id="SSF53335">
    <property type="entry name" value="S-adenosyl-L-methionine-dependent methyltransferases"/>
    <property type="match status" value="1"/>
</dbReference>
<protein>
    <recommendedName>
        <fullName evidence="2">Ribosomal RNA methyltransferase FtsJ domain-containing protein</fullName>
    </recommendedName>
</protein>
<dbReference type="Proteomes" id="UP000287171">
    <property type="component" value="Unassembled WGS sequence"/>
</dbReference>
<dbReference type="Gene3D" id="3.40.50.150">
    <property type="entry name" value="Vaccinia Virus protein VP39"/>
    <property type="match status" value="1"/>
</dbReference>
<dbReference type="Pfam" id="PF01728">
    <property type="entry name" value="FtsJ"/>
    <property type="match status" value="1"/>
</dbReference>
<feature type="compositionally biased region" description="Low complexity" evidence="1">
    <location>
        <begin position="407"/>
        <end position="442"/>
    </location>
</feature>
<organism evidence="3 4">
    <name type="scientific">Dictyobacter alpinus</name>
    <dbReference type="NCBI Taxonomy" id="2014873"/>
    <lineage>
        <taxon>Bacteria</taxon>
        <taxon>Bacillati</taxon>
        <taxon>Chloroflexota</taxon>
        <taxon>Ktedonobacteria</taxon>
        <taxon>Ktedonobacterales</taxon>
        <taxon>Dictyobacteraceae</taxon>
        <taxon>Dictyobacter</taxon>
    </lineage>
</organism>
<dbReference type="InterPro" id="IPR002877">
    <property type="entry name" value="RNA_MeTrfase_FtsJ_dom"/>
</dbReference>
<gene>
    <name evidence="3" type="ORF">KDA_00930</name>
</gene>
<dbReference type="RefSeq" id="WP_126625303.1">
    <property type="nucleotide sequence ID" value="NZ_BIFT01000001.1"/>
</dbReference>
<reference evidence="4" key="1">
    <citation type="submission" date="2018-12" db="EMBL/GenBank/DDBJ databases">
        <title>Tengunoibacter tsumagoiensis gen. nov., sp. nov., Dictyobacter kobayashii sp. nov., D. alpinus sp. nov., and D. joshuensis sp. nov. and description of Dictyobacteraceae fam. nov. within the order Ktedonobacterales isolated from Tengu-no-mugimeshi.</title>
        <authorList>
            <person name="Wang C.M."/>
            <person name="Zheng Y."/>
            <person name="Sakai Y."/>
            <person name="Toyoda A."/>
            <person name="Minakuchi Y."/>
            <person name="Abe K."/>
            <person name="Yokota A."/>
            <person name="Yabe S."/>
        </authorList>
    </citation>
    <scope>NUCLEOTIDE SEQUENCE [LARGE SCALE GENOMIC DNA]</scope>
    <source>
        <strain evidence="4">Uno16</strain>
    </source>
</reference>
<evidence type="ECO:0000256" key="1">
    <source>
        <dbReference type="SAM" id="MobiDB-lite"/>
    </source>
</evidence>
<dbReference type="CDD" id="cd02440">
    <property type="entry name" value="AdoMet_MTases"/>
    <property type="match status" value="1"/>
</dbReference>
<dbReference type="PANTHER" id="PTHR37524:SF2">
    <property type="entry name" value="RIBOSOMAL RNA METHYLTRANSFERASE FTSJ DOMAIN-CONTAINING PROTEIN"/>
    <property type="match status" value="1"/>
</dbReference>
<evidence type="ECO:0000313" key="3">
    <source>
        <dbReference type="EMBL" id="GCE24609.1"/>
    </source>
</evidence>
<name>A0A402AZQ6_9CHLR</name>
<dbReference type="PANTHER" id="PTHR37524">
    <property type="entry name" value="RIBOSOMAL RNA LARGE SUBUNIT METHYLTRANSFERASE M"/>
    <property type="match status" value="1"/>
</dbReference>
<dbReference type="AlphaFoldDB" id="A0A402AZQ6"/>
<keyword evidence="4" id="KW-1185">Reference proteome</keyword>
<proteinExistence type="predicted"/>
<accession>A0A402AZQ6</accession>
<dbReference type="EMBL" id="BIFT01000001">
    <property type="protein sequence ID" value="GCE24609.1"/>
    <property type="molecule type" value="Genomic_DNA"/>
</dbReference>